<feature type="transmembrane region" description="Helical" evidence="2">
    <location>
        <begin position="55"/>
        <end position="73"/>
    </location>
</feature>
<keyword evidence="4" id="KW-1185">Reference proteome</keyword>
<dbReference type="Pfam" id="PF06966">
    <property type="entry name" value="DUF1295"/>
    <property type="match status" value="1"/>
</dbReference>
<dbReference type="EMBL" id="MCFA01000050">
    <property type="protein sequence ID" value="ORY12499.1"/>
    <property type="molecule type" value="Genomic_DNA"/>
</dbReference>
<reference evidence="3 4" key="1">
    <citation type="submission" date="2016-07" db="EMBL/GenBank/DDBJ databases">
        <title>Pervasive Adenine N6-methylation of Active Genes in Fungi.</title>
        <authorList>
            <consortium name="DOE Joint Genome Institute"/>
            <person name="Mondo S.J."/>
            <person name="Dannebaum R.O."/>
            <person name="Kuo R.C."/>
            <person name="Labutti K."/>
            <person name="Haridas S."/>
            <person name="Kuo A."/>
            <person name="Salamov A."/>
            <person name="Ahrendt S.R."/>
            <person name="Lipzen A."/>
            <person name="Sullivan W."/>
            <person name="Andreopoulos W.B."/>
            <person name="Clum A."/>
            <person name="Lindquist E."/>
            <person name="Daum C."/>
            <person name="Ramamoorthy G.K."/>
            <person name="Gryganskyi A."/>
            <person name="Culley D."/>
            <person name="Magnuson J.K."/>
            <person name="James T.Y."/>
            <person name="O'Malley M.A."/>
            <person name="Stajich J.E."/>
            <person name="Spatafora J.W."/>
            <person name="Visel A."/>
            <person name="Grigoriev I.V."/>
        </authorList>
    </citation>
    <scope>NUCLEOTIDE SEQUENCE [LARGE SCALE GENOMIC DNA]</scope>
    <source>
        <strain evidence="3 4">CBS 115471</strain>
    </source>
</reference>
<dbReference type="OrthoDB" id="201504at2759"/>
<name>A0A1Y1ZQG7_9PLEO</name>
<keyword evidence="2" id="KW-0472">Membrane</keyword>
<evidence type="ECO:0000313" key="4">
    <source>
        <dbReference type="Proteomes" id="UP000193144"/>
    </source>
</evidence>
<keyword evidence="2" id="KW-0812">Transmembrane</keyword>
<organism evidence="3 4">
    <name type="scientific">Clohesyomyces aquaticus</name>
    <dbReference type="NCBI Taxonomy" id="1231657"/>
    <lineage>
        <taxon>Eukaryota</taxon>
        <taxon>Fungi</taxon>
        <taxon>Dikarya</taxon>
        <taxon>Ascomycota</taxon>
        <taxon>Pezizomycotina</taxon>
        <taxon>Dothideomycetes</taxon>
        <taxon>Pleosporomycetidae</taxon>
        <taxon>Pleosporales</taxon>
        <taxon>Lindgomycetaceae</taxon>
        <taxon>Clohesyomyces</taxon>
    </lineage>
</organism>
<dbReference type="InterPro" id="IPR010721">
    <property type="entry name" value="UstE-like"/>
</dbReference>
<evidence type="ECO:0008006" key="5">
    <source>
        <dbReference type="Google" id="ProtNLM"/>
    </source>
</evidence>
<sequence>MHMALPVVKTLPECADFYKTVAPFLPQLYALPQNVYERINSVDALSELYTSTNPLIGALAFMLFLAGVVFIVAEVNKNYSQVDRLWSIVPAVLNAHYALWAHLNGLPTQKMDHIMAVSIIWGARLTFNYWRKGGYTVGSEDYRWEYVKNYVGPFWMFIFNIGFIAIGQCLLLFAITTPTYVLLLTARVNGDTMSTYDNLFSRLMFFLVIFEYFADQAQWNFHQAKAQYTATAKIPKDHKYTREQLDRGFNTTGLFAWSRHPNFAAEQAVWVSLYQWCCCESMTYMNYAFAGAFGYLVLFQASTWFTEWISAGKYPEYKTYQQRVGKFLPKMHTKSMDEPKTEQEKAKEAEAKKMDTSIKGIGGSKTKRI</sequence>
<dbReference type="PANTHER" id="PTHR32251">
    <property type="entry name" value="3-OXO-5-ALPHA-STEROID 4-DEHYDROGENASE"/>
    <property type="match status" value="1"/>
</dbReference>
<proteinExistence type="predicted"/>
<feature type="compositionally biased region" description="Basic and acidic residues" evidence="1">
    <location>
        <begin position="334"/>
        <end position="353"/>
    </location>
</feature>
<dbReference type="GO" id="GO:0016020">
    <property type="term" value="C:membrane"/>
    <property type="evidence" value="ECO:0007669"/>
    <property type="project" value="TreeGrafter"/>
</dbReference>
<keyword evidence="2" id="KW-1133">Transmembrane helix</keyword>
<dbReference type="Proteomes" id="UP000193144">
    <property type="component" value="Unassembled WGS sequence"/>
</dbReference>
<accession>A0A1Y1ZQG7</accession>
<dbReference type="Gene3D" id="1.20.120.1630">
    <property type="match status" value="1"/>
</dbReference>
<comment type="caution">
    <text evidence="3">The sequence shown here is derived from an EMBL/GenBank/DDBJ whole genome shotgun (WGS) entry which is preliminary data.</text>
</comment>
<feature type="transmembrane region" description="Helical" evidence="2">
    <location>
        <begin position="85"/>
        <end position="101"/>
    </location>
</feature>
<feature type="transmembrane region" description="Helical" evidence="2">
    <location>
        <begin position="150"/>
        <end position="175"/>
    </location>
</feature>
<feature type="region of interest" description="Disordered" evidence="1">
    <location>
        <begin position="332"/>
        <end position="353"/>
    </location>
</feature>
<evidence type="ECO:0000256" key="1">
    <source>
        <dbReference type="SAM" id="MobiDB-lite"/>
    </source>
</evidence>
<dbReference type="PANTHER" id="PTHR32251:SF23">
    <property type="entry name" value="3-OXO-5-ALPHA-STEROID 4-DEHYDROGENASE (DUF1295)"/>
    <property type="match status" value="1"/>
</dbReference>
<dbReference type="AlphaFoldDB" id="A0A1Y1ZQG7"/>
<evidence type="ECO:0000256" key="2">
    <source>
        <dbReference type="SAM" id="Phobius"/>
    </source>
</evidence>
<gene>
    <name evidence="3" type="ORF">BCR34DRAFT_482456</name>
</gene>
<evidence type="ECO:0000313" key="3">
    <source>
        <dbReference type="EMBL" id="ORY12499.1"/>
    </source>
</evidence>
<protein>
    <recommendedName>
        <fullName evidence="5">DUF1295-domain-containing protein</fullName>
    </recommendedName>
</protein>